<comment type="caution">
    <text evidence="1">The sequence shown here is derived from an EMBL/GenBank/DDBJ whole genome shotgun (WGS) entry which is preliminary data.</text>
</comment>
<dbReference type="Proteomes" id="UP000279553">
    <property type="component" value="Unassembled WGS sequence"/>
</dbReference>
<dbReference type="AlphaFoldDB" id="A0A3M4KVV4"/>
<accession>A0A3M4KVV4</accession>
<reference evidence="1 2" key="1">
    <citation type="submission" date="2018-08" db="EMBL/GenBank/DDBJ databases">
        <title>Recombination of ecologically and evolutionarily significant loci maintains genetic cohesion in the Pseudomonas syringae species complex.</title>
        <authorList>
            <person name="Dillon M."/>
            <person name="Thakur S."/>
            <person name="Almeida R.N.D."/>
            <person name="Weir B.S."/>
            <person name="Guttman D.S."/>
        </authorList>
    </citation>
    <scope>NUCLEOTIDE SEQUENCE [LARGE SCALE GENOMIC DNA]</scope>
    <source>
        <strain evidence="1 2">ICMP 535</strain>
    </source>
</reference>
<name>A0A3M4KVV4_PSEA0</name>
<proteinExistence type="predicted"/>
<sequence>MVFSLRAPSHLRYSISTPSNTGWKIPAIGGVLQKMSYLKQTKETLLALASARMEGMMLKY</sequence>
<evidence type="ECO:0000313" key="1">
    <source>
        <dbReference type="EMBL" id="RMQ33348.1"/>
    </source>
</evidence>
<organism evidence="1 2">
    <name type="scientific">Pseudomonas amygdali pv. mori</name>
    <dbReference type="NCBI Taxonomy" id="34065"/>
    <lineage>
        <taxon>Bacteria</taxon>
        <taxon>Pseudomonadati</taxon>
        <taxon>Pseudomonadota</taxon>
        <taxon>Gammaproteobacteria</taxon>
        <taxon>Pseudomonadales</taxon>
        <taxon>Pseudomonadaceae</taxon>
        <taxon>Pseudomonas</taxon>
        <taxon>Pseudomonas amygdali</taxon>
    </lineage>
</organism>
<gene>
    <name evidence="1" type="ORF">ALQ05_200302</name>
</gene>
<evidence type="ECO:0000313" key="2">
    <source>
        <dbReference type="Proteomes" id="UP000279553"/>
    </source>
</evidence>
<dbReference type="EMBL" id="RBRD01000243">
    <property type="protein sequence ID" value="RMQ33348.1"/>
    <property type="molecule type" value="Genomic_DNA"/>
</dbReference>
<protein>
    <submittedName>
        <fullName evidence="1">Uncharacterized protein</fullName>
    </submittedName>
</protein>